<gene>
    <name evidence="4" type="ORF">J0J70_11775</name>
</gene>
<evidence type="ECO:0000259" key="2">
    <source>
        <dbReference type="Pfam" id="PF25164"/>
    </source>
</evidence>
<dbReference type="RefSeq" id="WP_212724688.1">
    <property type="nucleotide sequence ID" value="NZ_CP071250.1"/>
</dbReference>
<evidence type="ECO:0000313" key="4">
    <source>
        <dbReference type="EMBL" id="UUF08239.1"/>
    </source>
</evidence>
<reference evidence="4" key="1">
    <citation type="submission" date="2021-03" db="EMBL/GenBank/DDBJ databases">
        <title>Comparative Genomics and Metabolomics in the genus Turicibacter.</title>
        <authorList>
            <person name="Maki J."/>
            <person name="Looft T."/>
        </authorList>
    </citation>
    <scope>NUCLEOTIDE SEQUENCE</scope>
    <source>
        <strain evidence="4">ISU324</strain>
    </source>
</reference>
<protein>
    <submittedName>
        <fullName evidence="4">Competence protein CoiA</fullName>
    </submittedName>
</protein>
<dbReference type="Pfam" id="PF06054">
    <property type="entry name" value="CoiA_nuc"/>
    <property type="match status" value="1"/>
</dbReference>
<organism evidence="4 5">
    <name type="scientific">Turicibacter bilis</name>
    <dbReference type="NCBI Taxonomy" id="2735723"/>
    <lineage>
        <taxon>Bacteria</taxon>
        <taxon>Bacillati</taxon>
        <taxon>Bacillota</taxon>
        <taxon>Erysipelotrichia</taxon>
        <taxon>Erysipelotrichales</taxon>
        <taxon>Turicibacteraceae</taxon>
        <taxon>Turicibacter</taxon>
    </lineage>
</organism>
<dbReference type="AlphaFoldDB" id="A0A9Q9CFY0"/>
<evidence type="ECO:0000313" key="5">
    <source>
        <dbReference type="Proteomes" id="UP001058072"/>
    </source>
</evidence>
<dbReference type="InterPro" id="IPR057253">
    <property type="entry name" value="CoiA-like_N"/>
</dbReference>
<dbReference type="EMBL" id="CP071250">
    <property type="protein sequence ID" value="UUF08239.1"/>
    <property type="molecule type" value="Genomic_DNA"/>
</dbReference>
<accession>A0A9Q9CFY0</accession>
<dbReference type="Proteomes" id="UP001058072">
    <property type="component" value="Chromosome"/>
</dbReference>
<sequence>MLTAKQNNQLVDLTQIPKKELAQLKLSSNYECPYCGSPVIFKQGPKRRAHFSHITPCDYDSHTHESEAHQLSKHVLSQWLINQGATSVQLEYRLSAVNRIADIYFECNEQKYVFEIQKSLMTPELFEQRNKDYRQSGIQVIWIFIRDIQERSHTYLLNQVMRLQKGNRLIHFNVLTETLTFFDHLVWLNQKEVEGTIQAVPLKFLSLDQLLFPPQAYKQKRLSQWLAIKKEFRCQKYAGYQRKEYALLRMCAPFLINLSLLPSVVGWPIEEVAYEKPLFIWQAYVVLCIMSNYEEHEVFTLSEIRQKLRLHYRLKESQQTWLALKKYLELLSMFGMIREQFGYYEYIKRPHLYLQLEPYLIEDEQLGQLWLQQKN</sequence>
<proteinExistence type="predicted"/>
<feature type="domain" description="Competence protein CoiA-like N-terminal" evidence="2">
    <location>
        <begin position="14"/>
        <end position="55"/>
    </location>
</feature>
<dbReference type="Pfam" id="PF25164">
    <property type="entry name" value="CoiA_N"/>
    <property type="match status" value="1"/>
</dbReference>
<dbReference type="InterPro" id="IPR010330">
    <property type="entry name" value="CoiA_nuc"/>
</dbReference>
<feature type="domain" description="Competence protein CoiA C-terminal" evidence="3">
    <location>
        <begin position="224"/>
        <end position="339"/>
    </location>
</feature>
<evidence type="ECO:0000259" key="3">
    <source>
        <dbReference type="Pfam" id="PF25166"/>
    </source>
</evidence>
<name>A0A9Q9CFY0_9FIRM</name>
<dbReference type="Pfam" id="PF25166">
    <property type="entry name" value="CoiA_C"/>
    <property type="match status" value="1"/>
</dbReference>
<dbReference type="InterPro" id="IPR057252">
    <property type="entry name" value="CoiA_C"/>
</dbReference>
<evidence type="ECO:0000259" key="1">
    <source>
        <dbReference type="Pfam" id="PF06054"/>
    </source>
</evidence>
<feature type="domain" description="Competence protein CoiA nuclease-like" evidence="1">
    <location>
        <begin position="65"/>
        <end position="213"/>
    </location>
</feature>